<proteinExistence type="predicted"/>
<dbReference type="AlphaFoldDB" id="A0A2A2IB81"/>
<name>A0A2A2IB81_9BACI</name>
<evidence type="ECO:0000313" key="1">
    <source>
        <dbReference type="EMBL" id="PAV29261.1"/>
    </source>
</evidence>
<comment type="caution">
    <text evidence="1">The sequence shown here is derived from an EMBL/GenBank/DDBJ whole genome shotgun (WGS) entry which is preliminary data.</text>
</comment>
<accession>A0A2A2IB81</accession>
<sequence length="80" mass="9185">MKNFRIQERSPVENTVWYLEVQPHYENAEDGKDKTDAVYFEMGQWGEHGHELDAGITCHVEDAKAFANSILKACKEIEGE</sequence>
<dbReference type="EMBL" id="NPOA01000008">
    <property type="protein sequence ID" value="PAV29261.1"/>
    <property type="molecule type" value="Genomic_DNA"/>
</dbReference>
<organism evidence="1 2">
    <name type="scientific">Virgibacillus profundi</name>
    <dbReference type="NCBI Taxonomy" id="2024555"/>
    <lineage>
        <taxon>Bacteria</taxon>
        <taxon>Bacillati</taxon>
        <taxon>Bacillota</taxon>
        <taxon>Bacilli</taxon>
        <taxon>Bacillales</taxon>
        <taxon>Bacillaceae</taxon>
        <taxon>Virgibacillus</taxon>
    </lineage>
</organism>
<protein>
    <submittedName>
        <fullName evidence="1">Uncharacterized protein</fullName>
    </submittedName>
</protein>
<gene>
    <name evidence="1" type="ORF">CIL05_12760</name>
</gene>
<evidence type="ECO:0000313" key="2">
    <source>
        <dbReference type="Proteomes" id="UP000218887"/>
    </source>
</evidence>
<dbReference type="OrthoDB" id="9969794at2"/>
<dbReference type="RefSeq" id="WP_095655932.1">
    <property type="nucleotide sequence ID" value="NZ_NPOA01000008.1"/>
</dbReference>
<dbReference type="Proteomes" id="UP000218887">
    <property type="component" value="Unassembled WGS sequence"/>
</dbReference>
<reference evidence="1 2" key="1">
    <citation type="submission" date="2017-08" db="EMBL/GenBank/DDBJ databases">
        <title>Virgibacillus indicus sp. nov. and Virgibacillus profoundi sp. nov, two moderately halophilic bacteria isolated from marine sediment by using the Microfluidic Streak Plate.</title>
        <authorList>
            <person name="Xu B."/>
            <person name="Hu B."/>
            <person name="Wang J."/>
            <person name="Zhu Y."/>
            <person name="Huang L."/>
            <person name="Du W."/>
            <person name="Huang Y."/>
        </authorList>
    </citation>
    <scope>NUCLEOTIDE SEQUENCE [LARGE SCALE GENOMIC DNA]</scope>
    <source>
        <strain evidence="1 2">IO3-P3-H5</strain>
    </source>
</reference>
<keyword evidence="2" id="KW-1185">Reference proteome</keyword>